<feature type="region of interest" description="Disordered" evidence="4">
    <location>
        <begin position="695"/>
        <end position="736"/>
    </location>
</feature>
<proteinExistence type="predicted"/>
<keyword evidence="7" id="KW-1185">Reference proteome</keyword>
<sequence>MELQLAKENRLELVVSNSATSFNDLLDSQKDLLRGQIDQLENIIVAQCNLTGVNPLSQEMAAGALSIKIGKRPRDLLNPKAIKYMQSLFSVKDAITKKETREISALFGVTATQVREFFNSQRARVRKFVRLSIEKANISTSCKEVHDGFPLNCNPTEPLTPVPLDTVAPTSTEEGSTCLTQNEILPAADQSDKYFLDNIFSLMRKEESFSGQVKLMEWILQIQNSSVLYWFLNNGGVMILATWLTQSVLEEQTSVLRVILKVLCHLPLQKALPVHMSAILQSVNSLRFYRVSDISNRARILLSKWSKAFARSQALRKANGTKSASESQDEMLLKQSINEVMGNECWDSKIDVREDNFTLMDEGTGNFRRLESQPVKLLTASADDPNKKLIRGALSSQNRERRKVLLVEQPGQKSAGRTSQTARSTTATQGRPLSADDIQKAKMRAQFMQSRYGKTNATSDASPQVQPEGANKSSSNTHSSLLVSTSKAHAGNKMEETKKSDSLPSGVANLQDASVDNKINSHLDEPPWKKGKRFQIPWRVPPEFVINVSWSVGAGENSKEVEVQKKRILRERETIYNTSQEIPSDPKEPWDREIDYDDTLTPEIPIEQLPDGEDAEASVFHHENELTAGTSGSSSSQIAGGSMLEPDLELLAALLKNPELVFALTSGQAGNLSNEETIKLLDMIKATEMNSLASLTASSGKSKPEEKVEVSLPSPTPSSDPVTNTRKPDYAKNPFSQHKTTFNNKILVDPGNTAGVHSQEKIPASSLMQSHVLSNRGVAAEQSTTFPQMAQHTIAPALHSVEKLRSSSLVQPQMLPTSVTAAQHSATVQQMAQQMQPQVYGLREQRLPPVTSSLHQNNPAYASNMQLTTPSELLRDTENTTLSSSTILANSVNAIASATMGIVNPSAMSLVGGTLARTQRQQTRMQPSFAPEAPAAHSWRPRQGLDPIPRYQSNVIPNEYNTFVGASVRAPVPPGSWERNDLMDEPGFESWSPENSPMRSQGYMPGWNFQEPRLNPGRGYRPERLTSRHTGYPSSSGYHDPGIGGTKRWRDKRK</sequence>
<organism evidence="6 7">
    <name type="scientific">Cinchona calisaya</name>
    <dbReference type="NCBI Taxonomy" id="153742"/>
    <lineage>
        <taxon>Eukaryota</taxon>
        <taxon>Viridiplantae</taxon>
        <taxon>Streptophyta</taxon>
        <taxon>Embryophyta</taxon>
        <taxon>Tracheophyta</taxon>
        <taxon>Spermatophyta</taxon>
        <taxon>Magnoliopsida</taxon>
        <taxon>eudicotyledons</taxon>
        <taxon>Gunneridae</taxon>
        <taxon>Pentapetalae</taxon>
        <taxon>asterids</taxon>
        <taxon>lamiids</taxon>
        <taxon>Gentianales</taxon>
        <taxon>Rubiaceae</taxon>
        <taxon>Cinchonoideae</taxon>
        <taxon>Cinchoneae</taxon>
        <taxon>Cinchona</taxon>
    </lineage>
</organism>
<dbReference type="PANTHER" id="PTHR33400:SF6">
    <property type="entry name" value="HOMEOBOX PROTEIN LUMINIDEPENDENS"/>
    <property type="match status" value="1"/>
</dbReference>
<feature type="region of interest" description="Disordered" evidence="4">
    <location>
        <begin position="393"/>
        <end position="435"/>
    </location>
</feature>
<dbReference type="PANTHER" id="PTHR33400">
    <property type="entry name" value="ZINC FINGER CCCH DOMAIN-CONTAINING PROTEIN 6-RELATED"/>
    <property type="match status" value="1"/>
</dbReference>
<comment type="caution">
    <text evidence="6">The sequence shown here is derived from an EMBL/GenBank/DDBJ whole genome shotgun (WGS) entry which is preliminary data.</text>
</comment>
<feature type="domain" description="Homeobox" evidence="5">
    <location>
        <begin position="68"/>
        <end position="128"/>
    </location>
</feature>
<evidence type="ECO:0000256" key="2">
    <source>
        <dbReference type="ARBA" id="ARBA00023125"/>
    </source>
</evidence>
<evidence type="ECO:0000256" key="4">
    <source>
        <dbReference type="SAM" id="MobiDB-lite"/>
    </source>
</evidence>
<dbReference type="Gene3D" id="1.10.10.60">
    <property type="entry name" value="Homeodomain-like"/>
    <property type="match status" value="1"/>
</dbReference>
<gene>
    <name evidence="6" type="ORF">ACH5RR_010762</name>
</gene>
<feature type="compositionally biased region" description="Polar residues" evidence="4">
    <location>
        <begin position="1028"/>
        <end position="1037"/>
    </location>
</feature>
<dbReference type="PROSITE" id="PS50071">
    <property type="entry name" value="HOMEOBOX_2"/>
    <property type="match status" value="1"/>
</dbReference>
<dbReference type="SMART" id="SM00389">
    <property type="entry name" value="HOX"/>
    <property type="match status" value="1"/>
</dbReference>
<protein>
    <recommendedName>
        <fullName evidence="5">Homeobox domain-containing protein</fullName>
    </recommendedName>
</protein>
<evidence type="ECO:0000256" key="1">
    <source>
        <dbReference type="ARBA" id="ARBA00004123"/>
    </source>
</evidence>
<evidence type="ECO:0000259" key="5">
    <source>
        <dbReference type="PROSITE" id="PS50071"/>
    </source>
</evidence>
<dbReference type="InterPro" id="IPR009057">
    <property type="entry name" value="Homeodomain-like_sf"/>
</dbReference>
<feature type="compositionally biased region" description="Low complexity" evidence="4">
    <location>
        <begin position="414"/>
        <end position="431"/>
    </location>
</feature>
<dbReference type="GO" id="GO:0005634">
    <property type="term" value="C:nucleus"/>
    <property type="evidence" value="ECO:0007669"/>
    <property type="project" value="UniProtKB-SubCell"/>
</dbReference>
<feature type="region of interest" description="Disordered" evidence="4">
    <location>
        <begin position="1005"/>
        <end position="1054"/>
    </location>
</feature>
<dbReference type="AlphaFoldDB" id="A0ABD3AJU9"/>
<feature type="compositionally biased region" description="Low complexity" evidence="4">
    <location>
        <begin position="473"/>
        <end position="486"/>
    </location>
</feature>
<comment type="subcellular location">
    <subcellularLocation>
        <location evidence="1 3">Nucleus</location>
    </subcellularLocation>
</comment>
<evidence type="ECO:0000313" key="7">
    <source>
        <dbReference type="Proteomes" id="UP001630127"/>
    </source>
</evidence>
<evidence type="ECO:0000313" key="6">
    <source>
        <dbReference type="EMBL" id="KAL3531440.1"/>
    </source>
</evidence>
<accession>A0ABD3AJU9</accession>
<dbReference type="Proteomes" id="UP001630127">
    <property type="component" value="Unassembled WGS sequence"/>
</dbReference>
<dbReference type="CDD" id="cd00086">
    <property type="entry name" value="homeodomain"/>
    <property type="match status" value="1"/>
</dbReference>
<evidence type="ECO:0000256" key="3">
    <source>
        <dbReference type="PROSITE-ProRule" id="PRU00108"/>
    </source>
</evidence>
<dbReference type="InterPro" id="IPR001356">
    <property type="entry name" value="HD"/>
</dbReference>
<keyword evidence="2 3" id="KW-0238">DNA-binding</keyword>
<feature type="compositionally biased region" description="Polar residues" evidence="4">
    <location>
        <begin position="451"/>
        <end position="465"/>
    </location>
</feature>
<dbReference type="EMBL" id="JBJUIK010000004">
    <property type="protein sequence ID" value="KAL3531440.1"/>
    <property type="molecule type" value="Genomic_DNA"/>
</dbReference>
<keyword evidence="3" id="KW-0371">Homeobox</keyword>
<name>A0ABD3AJU9_9GENT</name>
<feature type="region of interest" description="Disordered" evidence="4">
    <location>
        <begin position="451"/>
        <end position="508"/>
    </location>
</feature>
<dbReference type="GO" id="GO:0003677">
    <property type="term" value="F:DNA binding"/>
    <property type="evidence" value="ECO:0007669"/>
    <property type="project" value="UniProtKB-UniRule"/>
</dbReference>
<feature type="compositionally biased region" description="Basic and acidic residues" evidence="4">
    <location>
        <begin position="492"/>
        <end position="501"/>
    </location>
</feature>
<keyword evidence="3" id="KW-0539">Nucleus</keyword>
<dbReference type="SUPFAM" id="SSF46689">
    <property type="entry name" value="Homeodomain-like"/>
    <property type="match status" value="1"/>
</dbReference>
<feature type="DNA-binding region" description="Homeobox" evidence="3">
    <location>
        <begin position="70"/>
        <end position="129"/>
    </location>
</feature>
<reference evidence="6 7" key="1">
    <citation type="submission" date="2024-11" db="EMBL/GenBank/DDBJ databases">
        <title>A near-complete genome assembly of Cinchona calisaya.</title>
        <authorList>
            <person name="Lian D.C."/>
            <person name="Zhao X.W."/>
            <person name="Wei L."/>
        </authorList>
    </citation>
    <scope>NUCLEOTIDE SEQUENCE [LARGE SCALE GENOMIC DNA]</scope>
    <source>
        <tissue evidence="6">Nenye</tissue>
    </source>
</reference>